<protein>
    <recommendedName>
        <fullName evidence="2">Anti-sigma-W factor RsiW</fullName>
    </recommendedName>
</protein>
<name>A0A7I8D7P5_9BACL</name>
<reference evidence="4 5" key="1">
    <citation type="submission" date="2020-08" db="EMBL/GenBank/DDBJ databases">
        <title>Complete Genome Sequence of Effusibacillus dendaii Strain skT53, Isolated from Farmland soil.</title>
        <authorList>
            <person name="Konishi T."/>
            <person name="Kawasaki H."/>
        </authorList>
    </citation>
    <scope>NUCLEOTIDE SEQUENCE [LARGE SCALE GENOMIC DNA]</scope>
    <source>
        <strain evidence="5">skT53</strain>
    </source>
</reference>
<dbReference type="InterPro" id="IPR041916">
    <property type="entry name" value="Anti_sigma_zinc_sf"/>
</dbReference>
<dbReference type="AlphaFoldDB" id="A0A7I8D7P5"/>
<organism evidence="4 5">
    <name type="scientific">Effusibacillus dendaii</name>
    <dbReference type="NCBI Taxonomy" id="2743772"/>
    <lineage>
        <taxon>Bacteria</taxon>
        <taxon>Bacillati</taxon>
        <taxon>Bacillota</taxon>
        <taxon>Bacilli</taxon>
        <taxon>Bacillales</taxon>
        <taxon>Alicyclobacillaceae</taxon>
        <taxon>Effusibacillus</taxon>
    </lineage>
</organism>
<dbReference type="RefSeq" id="WP_200760125.1">
    <property type="nucleotide sequence ID" value="NZ_AP023366.1"/>
</dbReference>
<dbReference type="InterPro" id="IPR027383">
    <property type="entry name" value="Znf_put"/>
</dbReference>
<proteinExistence type="inferred from homology"/>
<dbReference type="Proteomes" id="UP000593802">
    <property type="component" value="Chromosome"/>
</dbReference>
<dbReference type="KEGG" id="eff:skT53_10700"/>
<comment type="similarity">
    <text evidence="1">Belongs to the zinc-associated anti-sigma factor (ZAS) superfamily. Anti-sigma-W factor family.</text>
</comment>
<dbReference type="EMBL" id="AP023366">
    <property type="protein sequence ID" value="BCJ86085.1"/>
    <property type="molecule type" value="Genomic_DNA"/>
</dbReference>
<evidence type="ECO:0000259" key="3">
    <source>
        <dbReference type="Pfam" id="PF13490"/>
    </source>
</evidence>
<keyword evidence="5" id="KW-1185">Reference proteome</keyword>
<dbReference type="Gene3D" id="1.10.10.1320">
    <property type="entry name" value="Anti-sigma factor, zinc-finger domain"/>
    <property type="match status" value="1"/>
</dbReference>
<sequence>MTNWHIEERLSAYLANEVEPEEKDFIESHLETCANCRQELEFLQELQLSSKCFCYR</sequence>
<gene>
    <name evidence="4" type="ORF">skT53_10700</name>
</gene>
<evidence type="ECO:0000256" key="1">
    <source>
        <dbReference type="ARBA" id="ARBA00024353"/>
    </source>
</evidence>
<feature type="domain" description="Putative zinc-finger" evidence="3">
    <location>
        <begin position="6"/>
        <end position="37"/>
    </location>
</feature>
<accession>A0A7I8D7P5</accession>
<evidence type="ECO:0000256" key="2">
    <source>
        <dbReference type="ARBA" id="ARBA00024438"/>
    </source>
</evidence>
<evidence type="ECO:0000313" key="5">
    <source>
        <dbReference type="Proteomes" id="UP000593802"/>
    </source>
</evidence>
<dbReference type="Pfam" id="PF13490">
    <property type="entry name" value="zf-HC2"/>
    <property type="match status" value="1"/>
</dbReference>
<evidence type="ECO:0000313" key="4">
    <source>
        <dbReference type="EMBL" id="BCJ86085.1"/>
    </source>
</evidence>